<evidence type="ECO:0000313" key="4">
    <source>
        <dbReference type="Proteomes" id="UP000295636"/>
    </source>
</evidence>
<dbReference type="SUPFAM" id="SSF56300">
    <property type="entry name" value="Metallo-dependent phosphatases"/>
    <property type="match status" value="1"/>
</dbReference>
<feature type="domain" description="Calcineurin-like phosphoesterase" evidence="2">
    <location>
        <begin position="1"/>
        <end position="199"/>
    </location>
</feature>
<dbReference type="RefSeq" id="WP_133226246.1">
    <property type="nucleotide sequence ID" value="NZ_SMRT01000002.1"/>
</dbReference>
<name>A0A4R5KV95_9BACL</name>
<keyword evidence="4" id="KW-1185">Reference proteome</keyword>
<gene>
    <name evidence="3" type="ORF">E1757_07450</name>
</gene>
<dbReference type="Gene3D" id="3.60.21.10">
    <property type="match status" value="1"/>
</dbReference>
<protein>
    <submittedName>
        <fullName evidence="3">Metallophosphoesterase</fullName>
    </submittedName>
</protein>
<evidence type="ECO:0000256" key="1">
    <source>
        <dbReference type="ARBA" id="ARBA00008950"/>
    </source>
</evidence>
<reference evidence="3 4" key="1">
    <citation type="submission" date="2019-03" db="EMBL/GenBank/DDBJ databases">
        <title>This is whole genome sequence of Paenibacillus sp MS74 strain.</title>
        <authorList>
            <person name="Trinh H.N."/>
        </authorList>
    </citation>
    <scope>NUCLEOTIDE SEQUENCE [LARGE SCALE GENOMIC DNA]</scope>
    <source>
        <strain evidence="3 4">MS74</strain>
    </source>
</reference>
<dbReference type="OrthoDB" id="9813918at2"/>
<proteinExistence type="inferred from homology"/>
<dbReference type="GO" id="GO:0005737">
    <property type="term" value="C:cytoplasm"/>
    <property type="evidence" value="ECO:0007669"/>
    <property type="project" value="TreeGrafter"/>
</dbReference>
<dbReference type="PIRSF" id="PIRSF000883">
    <property type="entry name" value="Pesterase_MJ0912"/>
    <property type="match status" value="1"/>
</dbReference>
<dbReference type="PANTHER" id="PTHR42850">
    <property type="entry name" value="METALLOPHOSPHOESTERASE"/>
    <property type="match status" value="1"/>
</dbReference>
<comment type="caution">
    <text evidence="3">The sequence shown here is derived from an EMBL/GenBank/DDBJ whole genome shotgun (WGS) entry which is preliminary data.</text>
</comment>
<evidence type="ECO:0000313" key="3">
    <source>
        <dbReference type="EMBL" id="TDF99656.1"/>
    </source>
</evidence>
<dbReference type="AlphaFoldDB" id="A0A4R5KV95"/>
<evidence type="ECO:0000259" key="2">
    <source>
        <dbReference type="Pfam" id="PF12850"/>
    </source>
</evidence>
<dbReference type="GO" id="GO:0016791">
    <property type="term" value="F:phosphatase activity"/>
    <property type="evidence" value="ECO:0007669"/>
    <property type="project" value="TreeGrafter"/>
</dbReference>
<sequence>MRISVISDTHGNAAAFEAVIQDMKRQSPDAVVFLGDAVMRGPQPSECVELLRSLNCEALVRGNYDHIFTRYPASPDWKPETFKDKLKLRAIEYDQGWLSQEEQLWLAHLPVGKTWAMPEIQIEMYHAAPDSLGKVTYPWAPLEELDKLHRHDTTGLVLYGHIHHAYVRQAMGRTVVNCGSVGLPFDRDNRASYAIVDIAGGDISVQLRRVSYDIEKAIRIAKERSMPDADLFEYALRKALYPYYEEIYDKIG</sequence>
<accession>A0A4R5KV95</accession>
<dbReference type="InterPro" id="IPR011152">
    <property type="entry name" value="Pesterase_MJ0912"/>
</dbReference>
<dbReference type="Proteomes" id="UP000295636">
    <property type="component" value="Unassembled WGS sequence"/>
</dbReference>
<comment type="similarity">
    <text evidence="1">Belongs to the metallophosphoesterase superfamily. YfcE family.</text>
</comment>
<dbReference type="InterPro" id="IPR024654">
    <property type="entry name" value="Calcineurin-like_PHP_lpxH"/>
</dbReference>
<dbReference type="EMBL" id="SMRT01000002">
    <property type="protein sequence ID" value="TDF99656.1"/>
    <property type="molecule type" value="Genomic_DNA"/>
</dbReference>
<dbReference type="InterPro" id="IPR050126">
    <property type="entry name" value="Ap4A_hydrolase"/>
</dbReference>
<organism evidence="3 4">
    <name type="scientific">Paenibacillus piri</name>
    <dbReference type="NCBI Taxonomy" id="2547395"/>
    <lineage>
        <taxon>Bacteria</taxon>
        <taxon>Bacillati</taxon>
        <taxon>Bacillota</taxon>
        <taxon>Bacilli</taxon>
        <taxon>Bacillales</taxon>
        <taxon>Paenibacillaceae</taxon>
        <taxon>Paenibacillus</taxon>
    </lineage>
</organism>
<dbReference type="Pfam" id="PF12850">
    <property type="entry name" value="Metallophos_2"/>
    <property type="match status" value="1"/>
</dbReference>
<dbReference type="InterPro" id="IPR029052">
    <property type="entry name" value="Metallo-depent_PP-like"/>
</dbReference>
<dbReference type="PANTHER" id="PTHR42850:SF2">
    <property type="entry name" value="BLL5683 PROTEIN"/>
    <property type="match status" value="1"/>
</dbReference>